<gene>
    <name evidence="1" type="ORF">J2045_002144</name>
</gene>
<dbReference type="Proteomes" id="UP001238496">
    <property type="component" value="Unassembled WGS sequence"/>
</dbReference>
<name>A0ABU0G8X7_9HYPH</name>
<dbReference type="RefSeq" id="WP_307372501.1">
    <property type="nucleotide sequence ID" value="NZ_JAUSUW010000005.1"/>
</dbReference>
<accession>A0ABU0G8X7</accession>
<keyword evidence="2" id="KW-1185">Reference proteome</keyword>
<comment type="caution">
    <text evidence="1">The sequence shown here is derived from an EMBL/GenBank/DDBJ whole genome shotgun (WGS) entry which is preliminary data.</text>
</comment>
<sequence>MNPDTMKNYKIILCGWEEGETGDVITRDGEYLGTWELVDDVFHAFIPDGETEHLFFEPFLGMLCWKVWEWHEERERSFADTITGSEC</sequence>
<organism evidence="1 2">
    <name type="scientific">Peteryoungia aggregata LMG 23059</name>
    <dbReference type="NCBI Taxonomy" id="1368425"/>
    <lineage>
        <taxon>Bacteria</taxon>
        <taxon>Pseudomonadati</taxon>
        <taxon>Pseudomonadota</taxon>
        <taxon>Alphaproteobacteria</taxon>
        <taxon>Hyphomicrobiales</taxon>
        <taxon>Rhizobiaceae</taxon>
        <taxon>Peteryoungia</taxon>
    </lineage>
</organism>
<reference evidence="1 2" key="1">
    <citation type="submission" date="2023-07" db="EMBL/GenBank/DDBJ databases">
        <title>Genomic Encyclopedia of Type Strains, Phase IV (KMG-IV): sequencing the most valuable type-strain genomes for metagenomic binning, comparative biology and taxonomic classification.</title>
        <authorList>
            <person name="Goeker M."/>
        </authorList>
    </citation>
    <scope>NUCLEOTIDE SEQUENCE [LARGE SCALE GENOMIC DNA]</scope>
    <source>
        <strain evidence="1 2">DSM 1111</strain>
    </source>
</reference>
<dbReference type="EMBL" id="JAUSUW010000005">
    <property type="protein sequence ID" value="MDQ0421117.1"/>
    <property type="molecule type" value="Genomic_DNA"/>
</dbReference>
<proteinExistence type="predicted"/>
<evidence type="ECO:0000313" key="2">
    <source>
        <dbReference type="Proteomes" id="UP001238496"/>
    </source>
</evidence>
<evidence type="ECO:0000313" key="1">
    <source>
        <dbReference type="EMBL" id="MDQ0421117.1"/>
    </source>
</evidence>
<protein>
    <submittedName>
        <fullName evidence="1">Uncharacterized protein</fullName>
    </submittedName>
</protein>